<sequence length="138" mass="15707">MANGDCNLYSGNMKRRRVSDDCAMTTETGIVRRGSHFLTLHSSTAVYQTEEFKPKGSTLYIPLSEDVMINTSKIDEITFSTGNFFIGNEQGAFLRTEQGCAINMWKFDKVSRKLFVSRSFLFTSEQVYAEVIRSLQEM</sequence>
<gene>
    <name evidence="2" type="primary">LOC106163089</name>
</gene>
<dbReference type="OrthoDB" id="691673at2759"/>
<organism evidence="1 2">
    <name type="scientific">Lingula anatina</name>
    <name type="common">Brachiopod</name>
    <name type="synonym">Lingula unguis</name>
    <dbReference type="NCBI Taxonomy" id="7574"/>
    <lineage>
        <taxon>Eukaryota</taxon>
        <taxon>Metazoa</taxon>
        <taxon>Spiralia</taxon>
        <taxon>Lophotrochozoa</taxon>
        <taxon>Brachiopoda</taxon>
        <taxon>Linguliformea</taxon>
        <taxon>Lingulata</taxon>
        <taxon>Lingulida</taxon>
        <taxon>Linguloidea</taxon>
        <taxon>Lingulidae</taxon>
        <taxon>Lingula</taxon>
    </lineage>
</organism>
<protein>
    <submittedName>
        <fullName evidence="2">Uncharacterized protein LOC106163089</fullName>
    </submittedName>
</protein>
<keyword evidence="1" id="KW-1185">Reference proteome</keyword>
<reference evidence="2" key="1">
    <citation type="submission" date="2025-08" db="UniProtKB">
        <authorList>
            <consortium name="RefSeq"/>
        </authorList>
    </citation>
    <scope>IDENTIFICATION</scope>
    <source>
        <tissue evidence="2">Gonads</tissue>
    </source>
</reference>
<dbReference type="AlphaFoldDB" id="A0A1S3ICS2"/>
<evidence type="ECO:0000313" key="1">
    <source>
        <dbReference type="Proteomes" id="UP000085678"/>
    </source>
</evidence>
<dbReference type="InParanoid" id="A0A1S3ICS2"/>
<dbReference type="Proteomes" id="UP000085678">
    <property type="component" value="Unplaced"/>
</dbReference>
<proteinExistence type="predicted"/>
<accession>A0A1S3ICS2</accession>
<name>A0A1S3ICS2_LINAN</name>
<dbReference type="GeneID" id="106163089"/>
<evidence type="ECO:0000313" key="2">
    <source>
        <dbReference type="RefSeq" id="XP_013396037.1"/>
    </source>
</evidence>
<dbReference type="KEGG" id="lak:106163089"/>
<dbReference type="RefSeq" id="XP_013396037.1">
    <property type="nucleotide sequence ID" value="XM_013540583.1"/>
</dbReference>